<dbReference type="GeneID" id="89970049"/>
<protein>
    <recommendedName>
        <fullName evidence="1">SnoaL-like domain-containing protein</fullName>
    </recommendedName>
</protein>
<proteinExistence type="predicted"/>
<dbReference type="RefSeq" id="XP_064706996.1">
    <property type="nucleotide sequence ID" value="XM_064845451.1"/>
</dbReference>
<dbReference type="InterPro" id="IPR032710">
    <property type="entry name" value="NTF2-like_dom_sf"/>
</dbReference>
<dbReference type="Gene3D" id="3.10.450.50">
    <property type="match status" value="1"/>
</dbReference>
<evidence type="ECO:0000313" key="3">
    <source>
        <dbReference type="Proteomes" id="UP001358417"/>
    </source>
</evidence>
<organism evidence="2 3">
    <name type="scientific">Exophiala bonariae</name>
    <dbReference type="NCBI Taxonomy" id="1690606"/>
    <lineage>
        <taxon>Eukaryota</taxon>
        <taxon>Fungi</taxon>
        <taxon>Dikarya</taxon>
        <taxon>Ascomycota</taxon>
        <taxon>Pezizomycotina</taxon>
        <taxon>Eurotiomycetes</taxon>
        <taxon>Chaetothyriomycetidae</taxon>
        <taxon>Chaetothyriales</taxon>
        <taxon>Herpotrichiellaceae</taxon>
        <taxon>Exophiala</taxon>
    </lineage>
</organism>
<keyword evidence="3" id="KW-1185">Reference proteome</keyword>
<name>A0AAV9NE81_9EURO</name>
<dbReference type="Pfam" id="PF13577">
    <property type="entry name" value="SnoaL_4"/>
    <property type="match status" value="1"/>
</dbReference>
<dbReference type="CDD" id="cd00531">
    <property type="entry name" value="NTF2_like"/>
    <property type="match status" value="1"/>
</dbReference>
<sequence>MGSVSIPALSSVDHPLSYPKPLEIQRIYFNPNREDKVPHKPSDDLVDGYSPLIIQRTAQDKIQYMYERQRIEDLCNTYAYTLDSTMMDLKVAEDWANLFTDDCVVTYPFGSHHGRLGLANFGMMAESRFKRMLHIATNFTIVFESDDIAHARYACFATHGRSEHDLSEHFMEGGYYYSSFRRVNGDSGDMWKFTNLTLEMIWTLGDSIGLNEPQAQQNTISV</sequence>
<dbReference type="InterPro" id="IPR037401">
    <property type="entry name" value="SnoaL-like"/>
</dbReference>
<evidence type="ECO:0000259" key="1">
    <source>
        <dbReference type="Pfam" id="PF13577"/>
    </source>
</evidence>
<dbReference type="SUPFAM" id="SSF54427">
    <property type="entry name" value="NTF2-like"/>
    <property type="match status" value="1"/>
</dbReference>
<comment type="caution">
    <text evidence="2">The sequence shown here is derived from an EMBL/GenBank/DDBJ whole genome shotgun (WGS) entry which is preliminary data.</text>
</comment>
<gene>
    <name evidence="2" type="ORF">LTR84_001833</name>
</gene>
<accession>A0AAV9NE81</accession>
<dbReference type="Proteomes" id="UP001358417">
    <property type="component" value="Unassembled WGS sequence"/>
</dbReference>
<dbReference type="AlphaFoldDB" id="A0AAV9NE81"/>
<dbReference type="EMBL" id="JAVRRD010000011">
    <property type="protein sequence ID" value="KAK5053871.1"/>
    <property type="molecule type" value="Genomic_DNA"/>
</dbReference>
<evidence type="ECO:0000313" key="2">
    <source>
        <dbReference type="EMBL" id="KAK5053871.1"/>
    </source>
</evidence>
<reference evidence="2 3" key="1">
    <citation type="submission" date="2023-08" db="EMBL/GenBank/DDBJ databases">
        <title>Black Yeasts Isolated from many extreme environments.</title>
        <authorList>
            <person name="Coleine C."/>
            <person name="Stajich J.E."/>
            <person name="Selbmann L."/>
        </authorList>
    </citation>
    <scope>NUCLEOTIDE SEQUENCE [LARGE SCALE GENOMIC DNA]</scope>
    <source>
        <strain evidence="2 3">CCFEE 5792</strain>
    </source>
</reference>
<feature type="domain" description="SnoaL-like" evidence="1">
    <location>
        <begin position="67"/>
        <end position="196"/>
    </location>
</feature>